<protein>
    <submittedName>
        <fullName evidence="1">Uncharacterized protein</fullName>
    </submittedName>
</protein>
<proteinExistence type="predicted"/>
<organism evidence="1 2">
    <name type="scientific">Pleurodeles waltl</name>
    <name type="common">Iberian ribbed newt</name>
    <dbReference type="NCBI Taxonomy" id="8319"/>
    <lineage>
        <taxon>Eukaryota</taxon>
        <taxon>Metazoa</taxon>
        <taxon>Chordata</taxon>
        <taxon>Craniata</taxon>
        <taxon>Vertebrata</taxon>
        <taxon>Euteleostomi</taxon>
        <taxon>Amphibia</taxon>
        <taxon>Batrachia</taxon>
        <taxon>Caudata</taxon>
        <taxon>Salamandroidea</taxon>
        <taxon>Salamandridae</taxon>
        <taxon>Pleurodelinae</taxon>
        <taxon>Pleurodeles</taxon>
    </lineage>
</organism>
<dbReference type="AlphaFoldDB" id="A0AAV7V1R3"/>
<name>A0AAV7V1R3_PLEWA</name>
<dbReference type="EMBL" id="JANPWB010000004">
    <property type="protein sequence ID" value="KAJ1195380.1"/>
    <property type="molecule type" value="Genomic_DNA"/>
</dbReference>
<dbReference type="Proteomes" id="UP001066276">
    <property type="component" value="Chromosome 2_2"/>
</dbReference>
<comment type="caution">
    <text evidence="1">The sequence shown here is derived from an EMBL/GenBank/DDBJ whole genome shotgun (WGS) entry which is preliminary data.</text>
</comment>
<evidence type="ECO:0000313" key="2">
    <source>
        <dbReference type="Proteomes" id="UP001066276"/>
    </source>
</evidence>
<sequence>MYRSKMAQEEAFKGSASFFDRVNCPVPRCRREKLSTASSYTVTCGVAIFKRDNSCSTLYALRSRVRKFREERTGLGFRASARYLMILSPLRIKGADEQTCSSPAPKKSCAVLPEETIVSV</sequence>
<accession>A0AAV7V1R3</accession>
<reference evidence="1" key="1">
    <citation type="journal article" date="2022" name="bioRxiv">
        <title>Sequencing and chromosome-scale assembly of the giantPleurodeles waltlgenome.</title>
        <authorList>
            <person name="Brown T."/>
            <person name="Elewa A."/>
            <person name="Iarovenko S."/>
            <person name="Subramanian E."/>
            <person name="Araus A.J."/>
            <person name="Petzold A."/>
            <person name="Susuki M."/>
            <person name="Suzuki K.-i.T."/>
            <person name="Hayashi T."/>
            <person name="Toyoda A."/>
            <person name="Oliveira C."/>
            <person name="Osipova E."/>
            <person name="Leigh N.D."/>
            <person name="Simon A."/>
            <person name="Yun M.H."/>
        </authorList>
    </citation>
    <scope>NUCLEOTIDE SEQUENCE</scope>
    <source>
        <strain evidence="1">20211129_DDA</strain>
        <tissue evidence="1">Liver</tissue>
    </source>
</reference>
<evidence type="ECO:0000313" key="1">
    <source>
        <dbReference type="EMBL" id="KAJ1195380.1"/>
    </source>
</evidence>
<keyword evidence="2" id="KW-1185">Reference proteome</keyword>
<gene>
    <name evidence="1" type="ORF">NDU88_004660</name>
</gene>